<dbReference type="RefSeq" id="WP_040988668.1">
    <property type="nucleotide sequence ID" value="NZ_JTKH01000006.1"/>
</dbReference>
<dbReference type="AlphaFoldDB" id="A0A0C2NY03"/>
<dbReference type="Proteomes" id="UP000031672">
    <property type="component" value="Unassembled WGS sequence"/>
</dbReference>
<dbReference type="STRING" id="1461322.OJ16_06900"/>
<evidence type="ECO:0000259" key="5">
    <source>
        <dbReference type="SMART" id="SM01144"/>
    </source>
</evidence>
<dbReference type="PANTHER" id="PTHR21392">
    <property type="entry name" value="TRNA-URIDINE AMINOCARBOXYPROPYLTRANSFERASE 2"/>
    <property type="match status" value="1"/>
</dbReference>
<dbReference type="EMBL" id="JTKH01000006">
    <property type="protein sequence ID" value="KII81000.1"/>
    <property type="molecule type" value="Genomic_DNA"/>
</dbReference>
<accession>A0A0C2NYV1</accession>
<dbReference type="SMART" id="SM01144">
    <property type="entry name" value="DTW"/>
    <property type="match status" value="1"/>
</dbReference>
<evidence type="ECO:0000256" key="3">
    <source>
        <dbReference type="ARBA" id="ARBA00022691"/>
    </source>
</evidence>
<keyword evidence="4" id="KW-0819">tRNA processing</keyword>
<gene>
    <name evidence="6" type="ORF">OJ16_06900</name>
</gene>
<dbReference type="Pfam" id="PF03942">
    <property type="entry name" value="DTW"/>
    <property type="match status" value="1"/>
</dbReference>
<evidence type="ECO:0000256" key="1">
    <source>
        <dbReference type="ARBA" id="ARBA00012386"/>
    </source>
</evidence>
<dbReference type="GO" id="GO:0016432">
    <property type="term" value="F:tRNA-uridine aminocarboxypropyltransferase activity"/>
    <property type="evidence" value="ECO:0007669"/>
    <property type="project" value="UniProtKB-EC"/>
</dbReference>
<proteinExistence type="predicted"/>
<name>A0A0C2NY03_9VIBR</name>
<evidence type="ECO:0000256" key="4">
    <source>
        <dbReference type="ARBA" id="ARBA00022694"/>
    </source>
</evidence>
<evidence type="ECO:0000256" key="2">
    <source>
        <dbReference type="ARBA" id="ARBA00022679"/>
    </source>
</evidence>
<dbReference type="GO" id="GO:0008033">
    <property type="term" value="P:tRNA processing"/>
    <property type="evidence" value="ECO:0007669"/>
    <property type="project" value="UniProtKB-KW"/>
</dbReference>
<accession>A0A0C2NY03</accession>
<keyword evidence="7" id="KW-1185">Reference proteome</keyword>
<feature type="domain" description="DTW" evidence="5">
    <location>
        <begin position="27"/>
        <end position="222"/>
    </location>
</feature>
<sequence>MRIHAFHRLFLHRQAVATRVFNARGSKVVRCDYCQVATKYCVCAYQPDIDTDVAVMLIVSESEVFKPSNTGRLILDAVKEGYVYQWNRTEPADEMIALLENDDYQPFIVFPDEYVDVKSRLIEQPVQSFCAGKKPLMILLDGSWREARKMFRKSTYLQHLPVLSIQPQVLSQYMMRKSENEQHLSTAEVAVLVLDQLGEQAASKMLDEWFGVFRETYLLSKTRIKPDLTRPALKHYLAANPQLDD</sequence>
<comment type="caution">
    <text evidence="6">The sequence shown here is derived from an EMBL/GenBank/DDBJ whole genome shotgun (WGS) entry which is preliminary data.</text>
</comment>
<dbReference type="InterPro" id="IPR005636">
    <property type="entry name" value="DTW"/>
</dbReference>
<dbReference type="PANTHER" id="PTHR21392:SF1">
    <property type="entry name" value="TRNA-URIDINE AMINOCARBOXYPROPYLTRANSFERASE"/>
    <property type="match status" value="1"/>
</dbReference>
<protein>
    <recommendedName>
        <fullName evidence="1">tRNA-uridine aminocarboxypropyltransferase</fullName>
        <ecNumber evidence="1">2.5.1.25</ecNumber>
    </recommendedName>
</protein>
<keyword evidence="2" id="KW-0808">Transferase</keyword>
<evidence type="ECO:0000313" key="6">
    <source>
        <dbReference type="EMBL" id="KII81000.1"/>
    </source>
</evidence>
<organism evidence="6 7">
    <name type="scientific">Vibrio renipiscarius</name>
    <dbReference type="NCBI Taxonomy" id="1461322"/>
    <lineage>
        <taxon>Bacteria</taxon>
        <taxon>Pseudomonadati</taxon>
        <taxon>Pseudomonadota</taxon>
        <taxon>Gammaproteobacteria</taxon>
        <taxon>Vibrionales</taxon>
        <taxon>Vibrionaceae</taxon>
        <taxon>Vibrio</taxon>
    </lineage>
</organism>
<evidence type="ECO:0000313" key="7">
    <source>
        <dbReference type="Proteomes" id="UP000031672"/>
    </source>
</evidence>
<keyword evidence="3" id="KW-0949">S-adenosyl-L-methionine</keyword>
<dbReference type="InterPro" id="IPR039262">
    <property type="entry name" value="DTWD2/TAPT"/>
</dbReference>
<dbReference type="EC" id="2.5.1.25" evidence="1"/>
<reference evidence="6 7" key="1">
    <citation type="submission" date="2014-11" db="EMBL/GenBank/DDBJ databases">
        <title>Draft Genome Sequence of Vibrio piscirenalis strains CECT 8603T and CECT 8604, two marine Gammaproteobacterium isolated from cultured gilthead sea bream (Sparus aurata).</title>
        <authorList>
            <person name="Arahal D.R."/>
            <person name="Rodrigo-Torres L."/>
            <person name="Lucena T."/>
            <person name="Pujalte M.J."/>
        </authorList>
    </citation>
    <scope>NUCLEOTIDE SEQUENCE [LARGE SCALE GENOMIC DNA]</scope>
    <source>
        <strain evidence="6 7">DCR 1-4-2</strain>
    </source>
</reference>